<gene>
    <name evidence="3" type="ORF">AM588_10006807</name>
</gene>
<protein>
    <submittedName>
        <fullName evidence="3">RAC family serine/threonine-protein kinase</fullName>
    </submittedName>
</protein>
<dbReference type="InterPro" id="IPR036770">
    <property type="entry name" value="Ankyrin_rpt-contain_sf"/>
</dbReference>
<dbReference type="Gene3D" id="1.25.40.20">
    <property type="entry name" value="Ankyrin repeat-containing domain"/>
    <property type="match status" value="3"/>
</dbReference>
<dbReference type="SMART" id="SM00248">
    <property type="entry name" value="ANK"/>
    <property type="match status" value="3"/>
</dbReference>
<evidence type="ECO:0000313" key="3">
    <source>
        <dbReference type="EMBL" id="KUF95663.1"/>
    </source>
</evidence>
<organism evidence="3 4">
    <name type="scientific">Phytophthora nicotianae</name>
    <name type="common">Potato buckeye rot agent</name>
    <name type="synonym">Phytophthora parasitica</name>
    <dbReference type="NCBI Taxonomy" id="4792"/>
    <lineage>
        <taxon>Eukaryota</taxon>
        <taxon>Sar</taxon>
        <taxon>Stramenopiles</taxon>
        <taxon>Oomycota</taxon>
        <taxon>Peronosporomycetes</taxon>
        <taxon>Peronosporales</taxon>
        <taxon>Peronosporaceae</taxon>
        <taxon>Phytophthora</taxon>
    </lineage>
</organism>
<evidence type="ECO:0000256" key="1">
    <source>
        <dbReference type="ARBA" id="ARBA00022737"/>
    </source>
</evidence>
<evidence type="ECO:0000256" key="2">
    <source>
        <dbReference type="ARBA" id="ARBA00023043"/>
    </source>
</evidence>
<proteinExistence type="predicted"/>
<dbReference type="GO" id="GO:0016301">
    <property type="term" value="F:kinase activity"/>
    <property type="evidence" value="ECO:0007669"/>
    <property type="project" value="UniProtKB-KW"/>
</dbReference>
<dbReference type="EMBL" id="LNFP01000211">
    <property type="protein sequence ID" value="KUF95663.1"/>
    <property type="molecule type" value="Genomic_DNA"/>
</dbReference>
<accession>A0A0W8DH35</accession>
<reference evidence="3 4" key="1">
    <citation type="submission" date="2015-11" db="EMBL/GenBank/DDBJ databases">
        <title>Genomes and virulence difference between two physiological races of Phytophthora nicotianae.</title>
        <authorList>
            <person name="Liu H."/>
            <person name="Ma X."/>
            <person name="Yu H."/>
            <person name="Fang D."/>
            <person name="Li Y."/>
            <person name="Wang X."/>
            <person name="Wang W."/>
            <person name="Dong Y."/>
            <person name="Xiao B."/>
        </authorList>
    </citation>
    <scope>NUCLEOTIDE SEQUENCE [LARGE SCALE GENOMIC DNA]</scope>
    <source>
        <strain evidence="4">race 1</strain>
    </source>
</reference>
<dbReference type="AlphaFoldDB" id="A0A0W8DH35"/>
<sequence length="494" mass="54883">MLFLQCQHATNLEPISYLLEKGLDPNISNSDGEYPLQQLIKRACDTSGGLNNGSGFYTEAIGLLIEHGAHLQYDLFQQGTAAAERIVMQPLQQAVVGRQVEIVDLLLDQESINVNAQASDGPDAWMTAASLGAGTGDVYLSKLLTHHVKTTQNGPLLLDTRLQSSGENFFHFIAHHEAAKLSAVPKIIRQICERCPTTEAMMRERDSSGFSPLMRLLDPKHERGVLSAKHEADPNMVQLMRDIDLRVTELFKLYLEFTSSRESYVRFMRADQVWKTTEILSDNTTSVFLDGKGDQSSAPVEIEYETVLHQLTKGKLMCEPKLSWMQWYGPNLVEILIDKRPEHFTKKGGTASLVDFVDLRTFRTALHFVVEKGDLQTAKLLLARFGADPNISPIRCAFCRASAINDAIEQAGGTPKASSADEACKGTCGTKELVRPALLEAVKKKMTTMVHSLLDHGARTDCVSATKRETPLHVALRLNNSRLVYDYSCMERVC</sequence>
<dbReference type="SUPFAM" id="SSF48403">
    <property type="entry name" value="Ankyrin repeat"/>
    <property type="match status" value="1"/>
</dbReference>
<dbReference type="Proteomes" id="UP000054636">
    <property type="component" value="Unassembled WGS sequence"/>
</dbReference>
<comment type="caution">
    <text evidence="3">The sequence shown here is derived from an EMBL/GenBank/DDBJ whole genome shotgun (WGS) entry which is preliminary data.</text>
</comment>
<dbReference type="PANTHER" id="PTHR24198">
    <property type="entry name" value="ANKYRIN REPEAT AND PROTEIN KINASE DOMAIN-CONTAINING PROTEIN"/>
    <property type="match status" value="1"/>
</dbReference>
<dbReference type="PANTHER" id="PTHR24198:SF165">
    <property type="entry name" value="ANKYRIN REPEAT-CONTAINING PROTEIN-RELATED"/>
    <property type="match status" value="1"/>
</dbReference>
<name>A0A0W8DH35_PHYNI</name>
<dbReference type="Pfam" id="PF00023">
    <property type="entry name" value="Ank"/>
    <property type="match status" value="1"/>
</dbReference>
<dbReference type="InterPro" id="IPR002110">
    <property type="entry name" value="Ankyrin_rpt"/>
</dbReference>
<keyword evidence="1" id="KW-0677">Repeat</keyword>
<keyword evidence="3" id="KW-0418">Kinase</keyword>
<evidence type="ECO:0000313" key="4">
    <source>
        <dbReference type="Proteomes" id="UP000054636"/>
    </source>
</evidence>
<keyword evidence="3" id="KW-0808">Transferase</keyword>
<keyword evidence="2" id="KW-0040">ANK repeat</keyword>